<accession>A0ABY5D0B3</accession>
<dbReference type="RefSeq" id="WP_252961907.1">
    <property type="nucleotide sequence ID" value="NZ_CAMIPH010000003.1"/>
</dbReference>
<dbReference type="Gene3D" id="1.10.4100.10">
    <property type="entry name" value="2-methylcitrate dehydratase PrpD"/>
    <property type="match status" value="1"/>
</dbReference>
<proteinExistence type="inferred from homology"/>
<dbReference type="InterPro" id="IPR045336">
    <property type="entry name" value="MmgE_PrpD_N"/>
</dbReference>
<reference evidence="4" key="1">
    <citation type="journal article" date="2022" name="BMC Genomics">
        <title>Genome sequence of the entomopathogenic Serratia entomophila isolate 626 and characterisation of the species specific itaconate degradation pathway.</title>
        <authorList>
            <person name="Vaughan A.L."/>
            <person name="Altermann E."/>
            <person name="Glare T.R."/>
            <person name="Hurst M.R.H."/>
        </authorList>
    </citation>
    <scope>NUCLEOTIDE SEQUENCE</scope>
    <source>
        <strain evidence="4">626</strain>
    </source>
</reference>
<dbReference type="InterPro" id="IPR042183">
    <property type="entry name" value="MmgE/PrpD_sf_1"/>
</dbReference>
<gene>
    <name evidence="4" type="ORF">KFQ06_11665</name>
</gene>
<dbReference type="SUPFAM" id="SSF103378">
    <property type="entry name" value="2-methylcitrate dehydratase PrpD"/>
    <property type="match status" value="1"/>
</dbReference>
<dbReference type="EMBL" id="CP074347">
    <property type="protein sequence ID" value="USV03114.1"/>
    <property type="molecule type" value="Genomic_DNA"/>
</dbReference>
<evidence type="ECO:0000259" key="2">
    <source>
        <dbReference type="Pfam" id="PF03972"/>
    </source>
</evidence>
<evidence type="ECO:0000259" key="3">
    <source>
        <dbReference type="Pfam" id="PF19305"/>
    </source>
</evidence>
<feature type="domain" description="MmgE/PrpD N-terminal" evidence="2">
    <location>
        <begin position="7"/>
        <end position="219"/>
    </location>
</feature>
<dbReference type="Proteomes" id="UP001056873">
    <property type="component" value="Chromosome"/>
</dbReference>
<name>A0ABY5D0B3_9GAMM</name>
<dbReference type="InterPro" id="IPR005656">
    <property type="entry name" value="MmgE_PrpD"/>
</dbReference>
<evidence type="ECO:0000313" key="4">
    <source>
        <dbReference type="EMBL" id="USV03114.1"/>
    </source>
</evidence>
<evidence type="ECO:0000256" key="1">
    <source>
        <dbReference type="ARBA" id="ARBA00006174"/>
    </source>
</evidence>
<dbReference type="PANTHER" id="PTHR16943:SF8">
    <property type="entry name" value="2-METHYLCITRATE DEHYDRATASE"/>
    <property type="match status" value="1"/>
</dbReference>
<dbReference type="InterPro" id="IPR045337">
    <property type="entry name" value="MmgE_PrpD_C"/>
</dbReference>
<protein>
    <submittedName>
        <fullName evidence="4">MmgE/PrpD family protein</fullName>
    </submittedName>
</protein>
<dbReference type="Pfam" id="PF19305">
    <property type="entry name" value="MmgE_PrpD_C"/>
    <property type="match status" value="1"/>
</dbReference>
<dbReference type="Pfam" id="PF03972">
    <property type="entry name" value="MmgE_PrpD_N"/>
    <property type="match status" value="1"/>
</dbReference>
<dbReference type="Gene3D" id="3.30.1330.120">
    <property type="entry name" value="2-methylcitrate dehydratase PrpD"/>
    <property type="match status" value="1"/>
</dbReference>
<keyword evidence="5" id="KW-1185">Reference proteome</keyword>
<dbReference type="PANTHER" id="PTHR16943">
    <property type="entry name" value="2-METHYLCITRATE DEHYDRATASE-RELATED"/>
    <property type="match status" value="1"/>
</dbReference>
<organism evidence="4 5">
    <name type="scientific">Serratia entomophila</name>
    <dbReference type="NCBI Taxonomy" id="42906"/>
    <lineage>
        <taxon>Bacteria</taxon>
        <taxon>Pseudomonadati</taxon>
        <taxon>Pseudomonadota</taxon>
        <taxon>Gammaproteobacteria</taxon>
        <taxon>Enterobacterales</taxon>
        <taxon>Yersiniaceae</taxon>
        <taxon>Serratia</taxon>
    </lineage>
</organism>
<dbReference type="InterPro" id="IPR042188">
    <property type="entry name" value="MmgE/PrpD_sf_2"/>
</dbReference>
<evidence type="ECO:0000313" key="5">
    <source>
        <dbReference type="Proteomes" id="UP001056873"/>
    </source>
</evidence>
<dbReference type="InterPro" id="IPR036148">
    <property type="entry name" value="MmgE/PrpD_sf"/>
</dbReference>
<sequence>MSLSITAQFAHQILNSRPDETALSAARRGVKDYFACALPIARGALSDAGLAAIGKVFPPNGSENRALRYGYVSHSLDFDDYHPALRGHPSTVVLSALLALYGDGDGDNVTELLAAYVIGVEAAGRLGLAAGTQHYALGFHSTATLGAVAACAAVARYLQLGQRQTQIALGLAATQAAGLRSQFGSAAKPLHAGLAARSAVNAALLAQAGFIGQPEGVLDNLLSSHGDGLQQPQRLTAGWGAPWRILQPGLEFKRYPTCGGTHSAAEAAFALRARLLEQGDALEEIARVEVGFPPGADTAPYIRRPTTGVEARFSLEYVIADALYNGEVPLTHYGEQPVDAAIAALAAKVERHADPTAPPDALDPELRFHRLTLTLQDGRQLSDMVTRKQTADRPTDLDAKLRAILQLLPGLDGESVIRDCALRSPGALPRLIALLN</sequence>
<comment type="similarity">
    <text evidence="1">Belongs to the PrpD family.</text>
</comment>
<feature type="domain" description="MmgE/PrpD C-terminal" evidence="3">
    <location>
        <begin position="255"/>
        <end position="387"/>
    </location>
</feature>